<keyword evidence="3 7" id="KW-0133">Cell shape</keyword>
<dbReference type="NCBIfam" id="TIGR01085">
    <property type="entry name" value="murE"/>
    <property type="match status" value="1"/>
</dbReference>
<dbReference type="InterPro" id="IPR036615">
    <property type="entry name" value="Mur_ligase_C_dom_sf"/>
</dbReference>
<dbReference type="HAMAP" id="MF_00208">
    <property type="entry name" value="MurE"/>
    <property type="match status" value="1"/>
</dbReference>
<dbReference type="InterPro" id="IPR013221">
    <property type="entry name" value="Mur_ligase_cen"/>
</dbReference>
<dbReference type="GO" id="GO:0005737">
    <property type="term" value="C:cytoplasm"/>
    <property type="evidence" value="ECO:0007669"/>
    <property type="project" value="UniProtKB-SubCell"/>
</dbReference>
<keyword evidence="4 7" id="KW-0573">Peptidoglycan synthesis</keyword>
<organism evidence="12 13">
    <name type="scientific">Francisella persica ATCC VR-331</name>
    <dbReference type="NCBI Taxonomy" id="1086726"/>
    <lineage>
        <taxon>Bacteria</taxon>
        <taxon>Pseudomonadati</taxon>
        <taxon>Pseudomonadota</taxon>
        <taxon>Gammaproteobacteria</taxon>
        <taxon>Thiotrichales</taxon>
        <taxon>Francisellaceae</taxon>
        <taxon>Francisella</taxon>
    </lineage>
</organism>
<keyword evidence="7 12" id="KW-0436">Ligase</keyword>
<proteinExistence type="inferred from homology"/>
<evidence type="ECO:0000256" key="3">
    <source>
        <dbReference type="ARBA" id="ARBA00022960"/>
    </source>
</evidence>
<dbReference type="KEGG" id="fper:ACH24_01565"/>
<comment type="function">
    <text evidence="7">Catalyzes the addition of an amino acid to the nucleotide precursor UDP-N-acetylmuramoyl-L-alanyl-D-glutamate (UMAG) in the biosynthesis of bacterial cell-wall peptidoglycan.</text>
</comment>
<feature type="binding site" evidence="7">
    <location>
        <position position="207"/>
    </location>
    <ligand>
        <name>UDP-N-acetyl-alpha-D-muramoyl-L-alanyl-D-glutamate</name>
        <dbReference type="ChEBI" id="CHEBI:83900"/>
    </ligand>
</feature>
<evidence type="ECO:0000256" key="5">
    <source>
        <dbReference type="ARBA" id="ARBA00023306"/>
    </source>
</evidence>
<evidence type="ECO:0000256" key="4">
    <source>
        <dbReference type="ARBA" id="ARBA00022984"/>
    </source>
</evidence>
<dbReference type="GO" id="GO:0016881">
    <property type="term" value="F:acid-amino acid ligase activity"/>
    <property type="evidence" value="ECO:0007669"/>
    <property type="project" value="UniProtKB-UniRule"/>
</dbReference>
<comment type="PTM">
    <text evidence="7">Carboxylation is probably crucial for Mg(2+) binding and, consequently, for the gamma-phosphate positioning of ATP.</text>
</comment>
<evidence type="ECO:0000256" key="8">
    <source>
        <dbReference type="RuleBase" id="RU004135"/>
    </source>
</evidence>
<dbReference type="EMBL" id="CP012505">
    <property type="protein sequence ID" value="ALB01469.1"/>
    <property type="molecule type" value="Genomic_DNA"/>
</dbReference>
<comment type="subcellular location">
    <subcellularLocation>
        <location evidence="7 8">Cytoplasm</location>
    </subcellularLocation>
</comment>
<feature type="binding site" evidence="7">
    <location>
        <position position="209"/>
    </location>
    <ligand>
        <name>UDP-N-acetyl-alpha-D-muramoyl-L-alanyl-D-glutamate</name>
        <dbReference type="ChEBI" id="CHEBI:83900"/>
    </ligand>
</feature>
<dbReference type="PANTHER" id="PTHR23135">
    <property type="entry name" value="MUR LIGASE FAMILY MEMBER"/>
    <property type="match status" value="1"/>
</dbReference>
<dbReference type="AlphaFoldDB" id="A0AAC8VDA9"/>
<keyword evidence="7" id="KW-0460">Magnesium</keyword>
<dbReference type="GO" id="GO:0008360">
    <property type="term" value="P:regulation of cell shape"/>
    <property type="evidence" value="ECO:0007669"/>
    <property type="project" value="UniProtKB-KW"/>
</dbReference>
<dbReference type="GO" id="GO:0000287">
    <property type="term" value="F:magnesium ion binding"/>
    <property type="evidence" value="ECO:0007669"/>
    <property type="project" value="UniProtKB-UniRule"/>
</dbReference>
<dbReference type="Pfam" id="PF08245">
    <property type="entry name" value="Mur_ligase_M"/>
    <property type="match status" value="1"/>
</dbReference>
<feature type="domain" description="Mur ligase central" evidence="11">
    <location>
        <begin position="106"/>
        <end position="330"/>
    </location>
</feature>
<comment type="caution">
    <text evidence="7">Lacks conserved residue(s) required for the propagation of feature annotation.</text>
</comment>
<evidence type="ECO:0000256" key="1">
    <source>
        <dbReference type="ARBA" id="ARBA00005898"/>
    </source>
</evidence>
<dbReference type="InterPro" id="IPR035911">
    <property type="entry name" value="MurE/MurF_N"/>
</dbReference>
<protein>
    <recommendedName>
        <fullName evidence="7">UDP-N-acetylmuramyl-tripeptide synthetase</fullName>
        <ecNumber evidence="7">6.3.2.-</ecNumber>
    </recommendedName>
    <alternativeName>
        <fullName evidence="7">UDP-MurNAc-tripeptide synthetase</fullName>
    </alternativeName>
</protein>
<evidence type="ECO:0000256" key="6">
    <source>
        <dbReference type="ARBA" id="ARBA00023316"/>
    </source>
</evidence>
<dbReference type="RefSeq" id="WP_064460884.1">
    <property type="nucleotide sequence ID" value="NZ_CP012505.1"/>
</dbReference>
<keyword evidence="7" id="KW-0547">Nucleotide-binding</keyword>
<dbReference type="Gene3D" id="3.40.1190.10">
    <property type="entry name" value="Mur-like, catalytic domain"/>
    <property type="match status" value="1"/>
</dbReference>
<evidence type="ECO:0000259" key="9">
    <source>
        <dbReference type="Pfam" id="PF01225"/>
    </source>
</evidence>
<keyword evidence="13" id="KW-1185">Reference proteome</keyword>
<dbReference type="PANTHER" id="PTHR23135:SF4">
    <property type="entry name" value="UDP-N-ACETYLMURAMOYL-L-ALANYL-D-GLUTAMATE--2,6-DIAMINOPIMELATE LIGASE MURE HOMOLOG, CHLOROPLASTIC"/>
    <property type="match status" value="1"/>
</dbReference>
<accession>A0AAC8VDA9</accession>
<comment type="pathway">
    <text evidence="7 8">Cell wall biogenesis; peptidoglycan biosynthesis.</text>
</comment>
<dbReference type="GO" id="GO:0051301">
    <property type="term" value="P:cell division"/>
    <property type="evidence" value="ECO:0007669"/>
    <property type="project" value="UniProtKB-KW"/>
</dbReference>
<feature type="binding site" evidence="7">
    <location>
        <position position="28"/>
    </location>
    <ligand>
        <name>UDP-N-acetyl-alpha-D-muramoyl-L-alanyl-D-glutamate</name>
        <dbReference type="ChEBI" id="CHEBI:83900"/>
    </ligand>
</feature>
<dbReference type="GO" id="GO:0009252">
    <property type="term" value="P:peptidoglycan biosynthetic process"/>
    <property type="evidence" value="ECO:0007669"/>
    <property type="project" value="UniProtKB-UniRule"/>
</dbReference>
<keyword evidence="2 7" id="KW-0132">Cell division</keyword>
<dbReference type="EC" id="6.3.2.-" evidence="7"/>
<dbReference type="InterPro" id="IPR000713">
    <property type="entry name" value="Mur_ligase_N"/>
</dbReference>
<dbReference type="SUPFAM" id="SSF63418">
    <property type="entry name" value="MurE/MurF N-terminal domain"/>
    <property type="match status" value="1"/>
</dbReference>
<evidence type="ECO:0000259" key="11">
    <source>
        <dbReference type="Pfam" id="PF08245"/>
    </source>
</evidence>
<keyword evidence="6 7" id="KW-0961">Cell wall biogenesis/degradation</keyword>
<feature type="modified residue" description="N6-carboxylysine" evidence="7">
    <location>
        <position position="241"/>
    </location>
</feature>
<feature type="binding site" evidence="7">
    <location>
        <position position="201"/>
    </location>
    <ligand>
        <name>UDP-N-acetyl-alpha-D-muramoyl-L-alanyl-D-glutamate</name>
        <dbReference type="ChEBI" id="CHEBI:83900"/>
    </ligand>
</feature>
<evidence type="ECO:0000313" key="12">
    <source>
        <dbReference type="EMBL" id="ALB01469.1"/>
    </source>
</evidence>
<dbReference type="Proteomes" id="UP000242800">
    <property type="component" value="Chromosome"/>
</dbReference>
<dbReference type="SUPFAM" id="SSF53244">
    <property type="entry name" value="MurD-like peptide ligases, peptide-binding domain"/>
    <property type="match status" value="1"/>
</dbReference>
<name>A0AAC8VDA9_9GAMM</name>
<gene>
    <name evidence="7" type="primary">murE</name>
    <name evidence="12" type="ORF">ACH24_01565</name>
</gene>
<evidence type="ECO:0000256" key="2">
    <source>
        <dbReference type="ARBA" id="ARBA00022618"/>
    </source>
</evidence>
<dbReference type="Pfam" id="PF01225">
    <property type="entry name" value="Mur_ligase"/>
    <property type="match status" value="1"/>
</dbReference>
<comment type="similarity">
    <text evidence="1 7">Belongs to the MurCDEF family. MurE subfamily.</text>
</comment>
<feature type="binding site" evidence="7">
    <location>
        <position position="30"/>
    </location>
    <ligand>
        <name>UDP-N-acetyl-alpha-D-muramoyl-L-alanyl-D-glutamate</name>
        <dbReference type="ChEBI" id="CHEBI:83900"/>
    </ligand>
</feature>
<reference evidence="12 13" key="1">
    <citation type="journal article" date="2016" name="Int. J. Syst. Evol. Microbiol.">
        <title>Reclassification of Wolbachia persica as Francisella persica comb. nov. and emended description of the family Francisellaceae.</title>
        <authorList>
            <person name="Larson M.A."/>
            <person name="Nalbantoglu U."/>
            <person name="Sayood K."/>
            <person name="Zentz E.B."/>
            <person name="Cer R.Z."/>
            <person name="Iwen P.C."/>
            <person name="Francesconi S.C."/>
            <person name="Bishop-Lilly K.A."/>
            <person name="Mokashi V.P."/>
            <person name="Sjostedt A."/>
            <person name="Hinrichs S.H."/>
        </authorList>
    </citation>
    <scope>NUCLEOTIDE SEQUENCE [LARGE SCALE GENOMIC DNA]</scope>
    <source>
        <strain evidence="12 13">FSC845</strain>
    </source>
</reference>
<comment type="cofactor">
    <cofactor evidence="7">
        <name>Mg(2+)</name>
        <dbReference type="ChEBI" id="CHEBI:18420"/>
    </cofactor>
</comment>
<dbReference type="Gene3D" id="3.90.190.20">
    <property type="entry name" value="Mur ligase, C-terminal domain"/>
    <property type="match status" value="1"/>
</dbReference>
<evidence type="ECO:0000256" key="7">
    <source>
        <dbReference type="HAMAP-Rule" id="MF_00208"/>
    </source>
</evidence>
<dbReference type="InterPro" id="IPR036565">
    <property type="entry name" value="Mur-like_cat_sf"/>
</dbReference>
<dbReference type="SUPFAM" id="SSF53623">
    <property type="entry name" value="MurD-like peptide ligases, catalytic domain"/>
    <property type="match status" value="1"/>
</dbReference>
<dbReference type="Pfam" id="PF02875">
    <property type="entry name" value="Mur_ligase_C"/>
    <property type="match status" value="1"/>
</dbReference>
<keyword evidence="5 7" id="KW-0131">Cell cycle</keyword>
<keyword evidence="7" id="KW-0067">ATP-binding</keyword>
<dbReference type="Gene3D" id="3.40.1390.10">
    <property type="entry name" value="MurE/MurF, N-terminal domain"/>
    <property type="match status" value="1"/>
</dbReference>
<evidence type="ECO:0000259" key="10">
    <source>
        <dbReference type="Pfam" id="PF02875"/>
    </source>
</evidence>
<dbReference type="GO" id="GO:0071555">
    <property type="term" value="P:cell wall organization"/>
    <property type="evidence" value="ECO:0007669"/>
    <property type="project" value="UniProtKB-KW"/>
</dbReference>
<dbReference type="GO" id="GO:0005524">
    <property type="term" value="F:ATP binding"/>
    <property type="evidence" value="ECO:0007669"/>
    <property type="project" value="UniProtKB-UniRule"/>
</dbReference>
<sequence length="507" mass="57516">MKNQNQILEFLGIKALDDKNILIQSLYLDSRKCDDKSVFIALKGQITDGNKYIANVLAKGVRLVLSDNPKLANGENIFFVDNLKDRLSELAKWFYDYRKPQNIIGITGTNGKTSISNYIAQFLDLSSQKTLLLGTNGNGIYPVLKESTHTTLDVLSLYEVIFRFNSSDKVIPCLASQSTPSYFSNLSDHEGELRNLVMEVSSHSLDQKRVAGLDFDIAVFSNLSHDHLDYHKTMDNYFEAKAKLFKFKSLKKAVINIDDEYGQKFCEICYCDVITVSLKSKNADVYISVKNIHNMQISFDLYISQKHIGTYQTSLVGEFNLMNLGLSLGALYSYIAREQLLASIASIKPVKGRIEVIELDNSTKVIIDYAHTPGALEKVLQTLKQYSKSNLWCIFGCGGDRDVTKRPKMAQIAERYANKIVVTEDNNRFENIENIFSDIKKGFNNPENHIFITSREKAIKYSIENTSQGDIILLAGKGHECYLDKNGVKEHFDERDIVTKYKFQFKC</sequence>
<feature type="binding site" evidence="7">
    <location>
        <begin position="108"/>
        <end position="114"/>
    </location>
    <ligand>
        <name>ATP</name>
        <dbReference type="ChEBI" id="CHEBI:30616"/>
    </ligand>
</feature>
<evidence type="ECO:0000313" key="13">
    <source>
        <dbReference type="Proteomes" id="UP000242800"/>
    </source>
</evidence>
<dbReference type="InterPro" id="IPR004101">
    <property type="entry name" value="Mur_ligase_C"/>
</dbReference>
<feature type="domain" description="Mur ligase N-terminal catalytic" evidence="9">
    <location>
        <begin position="23"/>
        <end position="94"/>
    </location>
</feature>
<dbReference type="InterPro" id="IPR005761">
    <property type="entry name" value="UDP-N-AcMur-Glu-dNH2Pim_ligase"/>
</dbReference>
<feature type="domain" description="Mur ligase C-terminal" evidence="10">
    <location>
        <begin position="352"/>
        <end position="478"/>
    </location>
</feature>
<keyword evidence="7" id="KW-0963">Cytoplasm</keyword>